<accession>A0ABU7M108</accession>
<keyword evidence="3" id="KW-0812">Transmembrane</keyword>
<comment type="function">
    <text evidence="1">A possible function for this protein is to guide the assembly of the membrane sector of the ATPase enzyme complex.</text>
</comment>
<evidence type="ECO:0000313" key="4">
    <source>
        <dbReference type="EMBL" id="MEE2567489.1"/>
    </source>
</evidence>
<evidence type="ECO:0000313" key="5">
    <source>
        <dbReference type="Proteomes" id="UP001310692"/>
    </source>
</evidence>
<organism evidence="4 5">
    <name type="scientific">Hyphobacterium marinum</name>
    <dbReference type="NCBI Taxonomy" id="3116574"/>
    <lineage>
        <taxon>Bacteria</taxon>
        <taxon>Pseudomonadati</taxon>
        <taxon>Pseudomonadota</taxon>
        <taxon>Alphaproteobacteria</taxon>
        <taxon>Maricaulales</taxon>
        <taxon>Maricaulaceae</taxon>
        <taxon>Hyphobacterium</taxon>
    </lineage>
</organism>
<dbReference type="PIRSF" id="PIRSF032126">
    <property type="entry name" value="F0F1_ATP_synthase_subunit_I"/>
    <property type="match status" value="1"/>
</dbReference>
<name>A0ABU7M108_9PROT</name>
<keyword evidence="1 3" id="KW-0472">Membrane</keyword>
<feature type="transmembrane region" description="Helical" evidence="3">
    <location>
        <begin position="78"/>
        <end position="99"/>
    </location>
</feature>
<evidence type="ECO:0000256" key="2">
    <source>
        <dbReference type="SAM" id="MobiDB-lite"/>
    </source>
</evidence>
<keyword evidence="1" id="KW-0406">Ion transport</keyword>
<gene>
    <name evidence="4" type="ORF">V0U35_12445</name>
</gene>
<sequence length="116" mass="12531">MAMPERDDATRQPSRHADLQDLDRRLSAKLAARKPEKDDGPSETGKAWTTAIKLSGDLLAGLFVGGGLGWGIDRLAGTAPWVMLAGLGIGFVAGLRNLLRTARQIEHERLSGDRNE</sequence>
<evidence type="ECO:0000256" key="3">
    <source>
        <dbReference type="SAM" id="Phobius"/>
    </source>
</evidence>
<proteinExistence type="inferred from homology"/>
<keyword evidence="5" id="KW-1185">Reference proteome</keyword>
<comment type="caution">
    <text evidence="4">The sequence shown here is derived from an EMBL/GenBank/DDBJ whole genome shotgun (WGS) entry which is preliminary data.</text>
</comment>
<feature type="transmembrane region" description="Helical" evidence="3">
    <location>
        <begin position="54"/>
        <end position="72"/>
    </location>
</feature>
<evidence type="ECO:0000256" key="1">
    <source>
        <dbReference type="PIRNR" id="PIRNR032126"/>
    </source>
</evidence>
<dbReference type="Proteomes" id="UP001310692">
    <property type="component" value="Unassembled WGS sequence"/>
</dbReference>
<dbReference type="Pfam" id="PF09527">
    <property type="entry name" value="ATPase_gene1"/>
    <property type="match status" value="1"/>
</dbReference>
<keyword evidence="3" id="KW-1133">Transmembrane helix</keyword>
<dbReference type="InterPro" id="IPR016989">
    <property type="entry name" value="Atp1_alphaprobac"/>
</dbReference>
<keyword evidence="1" id="KW-0813">Transport</keyword>
<reference evidence="4 5" key="1">
    <citation type="submission" date="2024-01" db="EMBL/GenBank/DDBJ databases">
        <title>Hyphobacterium bacterium isolated from marine sediment.</title>
        <authorList>
            <person name="Zhao S."/>
        </authorList>
    </citation>
    <scope>NUCLEOTIDE SEQUENCE [LARGE SCALE GENOMIC DNA]</scope>
    <source>
        <strain evidence="4 5">Y60-23</strain>
    </source>
</reference>
<feature type="region of interest" description="Disordered" evidence="2">
    <location>
        <begin position="1"/>
        <end position="21"/>
    </location>
</feature>
<keyword evidence="1" id="KW-0375">Hydrogen ion transport</keyword>
<dbReference type="InterPro" id="IPR032820">
    <property type="entry name" value="ATPase_put"/>
</dbReference>
<dbReference type="EMBL" id="JAZDRO010000005">
    <property type="protein sequence ID" value="MEE2567489.1"/>
    <property type="molecule type" value="Genomic_DNA"/>
</dbReference>
<comment type="similarity">
    <text evidence="1">Belongs to the bacterial AtpI family.</text>
</comment>
<protein>
    <recommendedName>
        <fullName evidence="1">ATP synthase protein I</fullName>
    </recommendedName>
</protein>